<feature type="domain" description="GGDEF" evidence="5">
    <location>
        <begin position="598"/>
        <end position="727"/>
    </location>
</feature>
<name>A0A1T1HE91_OCELI</name>
<evidence type="ECO:0000256" key="4">
    <source>
        <dbReference type="SAM" id="Phobius"/>
    </source>
</evidence>
<dbReference type="PROSITE" id="PS50887">
    <property type="entry name" value="GGDEF"/>
    <property type="match status" value="1"/>
</dbReference>
<evidence type="ECO:0000256" key="3">
    <source>
        <dbReference type="ARBA" id="ARBA00034247"/>
    </source>
</evidence>
<dbReference type="SMART" id="SM00062">
    <property type="entry name" value="PBPb"/>
    <property type="match status" value="2"/>
</dbReference>
<organism evidence="6 7">
    <name type="scientific">Oceanospirillum linum</name>
    <dbReference type="NCBI Taxonomy" id="966"/>
    <lineage>
        <taxon>Bacteria</taxon>
        <taxon>Pseudomonadati</taxon>
        <taxon>Pseudomonadota</taxon>
        <taxon>Gammaproteobacteria</taxon>
        <taxon>Oceanospirillales</taxon>
        <taxon>Oceanospirillaceae</taxon>
        <taxon>Oceanospirillum</taxon>
    </lineage>
</organism>
<evidence type="ECO:0000256" key="1">
    <source>
        <dbReference type="ARBA" id="ARBA00001946"/>
    </source>
</evidence>
<dbReference type="Gene3D" id="3.30.70.270">
    <property type="match status" value="1"/>
</dbReference>
<dbReference type="Proteomes" id="UP000190064">
    <property type="component" value="Unassembled WGS sequence"/>
</dbReference>
<evidence type="ECO:0000313" key="7">
    <source>
        <dbReference type="Proteomes" id="UP000190064"/>
    </source>
</evidence>
<dbReference type="EC" id="2.7.7.65" evidence="2"/>
<dbReference type="RefSeq" id="WP_077242584.1">
    <property type="nucleotide sequence ID" value="NZ_FXTS01000001.1"/>
</dbReference>
<dbReference type="FunFam" id="3.30.70.270:FF:000001">
    <property type="entry name" value="Diguanylate cyclase domain protein"/>
    <property type="match status" value="1"/>
</dbReference>
<comment type="catalytic activity">
    <reaction evidence="3">
        <text>2 GTP = 3',3'-c-di-GMP + 2 diphosphate</text>
        <dbReference type="Rhea" id="RHEA:24898"/>
        <dbReference type="ChEBI" id="CHEBI:33019"/>
        <dbReference type="ChEBI" id="CHEBI:37565"/>
        <dbReference type="ChEBI" id="CHEBI:58805"/>
        <dbReference type="EC" id="2.7.7.65"/>
    </reaction>
</comment>
<dbReference type="CDD" id="cd01949">
    <property type="entry name" value="GGDEF"/>
    <property type="match status" value="1"/>
</dbReference>
<dbReference type="Pfam" id="PF00497">
    <property type="entry name" value="SBP_bac_3"/>
    <property type="match status" value="2"/>
</dbReference>
<dbReference type="PANTHER" id="PTHR45138">
    <property type="entry name" value="REGULATORY COMPONENTS OF SENSORY TRANSDUCTION SYSTEM"/>
    <property type="match status" value="1"/>
</dbReference>
<reference evidence="6" key="1">
    <citation type="submission" date="2017-02" db="EMBL/GenBank/DDBJ databases">
        <title>Draft Genome Sequence of the Salt Water Bacterium Oceanospirillum linum ATCC 11336.</title>
        <authorList>
            <person name="Trachtenberg A.M."/>
            <person name="Carney J.G."/>
            <person name="Linnane J.D."/>
            <person name="Rheaume B.A."/>
            <person name="Pitts N.L."/>
            <person name="Mykles D.L."/>
            <person name="Maclea K.S."/>
        </authorList>
    </citation>
    <scope>NUCLEOTIDE SEQUENCE [LARGE SCALE GENOMIC DNA]</scope>
    <source>
        <strain evidence="6">ATCC 11336</strain>
    </source>
</reference>
<dbReference type="STRING" id="966.BTA35_0201105"/>
<evidence type="ECO:0000259" key="5">
    <source>
        <dbReference type="PROSITE" id="PS50887"/>
    </source>
</evidence>
<comment type="caution">
    <text evidence="6">The sequence shown here is derived from an EMBL/GenBank/DDBJ whole genome shotgun (WGS) entry which is preliminary data.</text>
</comment>
<keyword evidence="4" id="KW-1133">Transmembrane helix</keyword>
<dbReference type="Gene3D" id="3.40.190.10">
    <property type="entry name" value="Periplasmic binding protein-like II"/>
    <property type="match status" value="4"/>
</dbReference>
<sequence>MLKPLLRACPQRSIKSTLFFFFLALMMLFITSVRSEASVQLAAKEQAYLDTKPYLSVLALDSFPPFSYSEDGVVKGYTADYMREMGRLLHKEIRFVNGVHWFEALRMLRAGELDIIPTIVETSERSTYIDFTSFKHIEYISAAVFHRDQAGAPLEKQIIAVAKNTFLHGYLQEHYPHVFLLVTASTDEAVLAVANGRADIAVSSYPSLDFYIQKHWLSNLMTGQVPGLDLPRQTSLSMGVQKGDTLLNSILSKGEAAMPQSFVSGLKERWMSSVHRTDDAAGLTTEEVRFLRAHPDLKLCIDPDWMPLEGLEAGQHTGIASELMALVAEQLNIRFTPVASGSWSETLRQAQAGECDIFPLIMKTPERESFLSFTRPFVESPLVLVTGINEAYLSKLDGLKGEKIGIVKGYAFNPMLSEQYPDLNFVEVNNIEEGLLKVREGELFGYIDSLITAGYLVQKHYLGQLKISSEIDRFWQLSIGVRNELKPLDSILDKVMSQIPPSSRQEVINRWVSIRYAAQHDWLITLAGIFATVMVLGGVIIWYIRLNLMLKKEVRLKNEAQQAALNLARTDQLTGLMNRHGAEPLIEQEMARCRRYQVPVCMMILDIDYFKRINDSLGHKTGDDVLCWFGAVMAGVTRETDHLVRWGGEEFLVLLPDTELSAAGELAERYRRLIEEGAAKATVAFTVSIGVSQLDPEDRFSHWYQRTDLALYQAKNSGRNRVHILDKYSEKEVTDAASNSPKEDAPP</sequence>
<feature type="transmembrane region" description="Helical" evidence="4">
    <location>
        <begin position="522"/>
        <end position="544"/>
    </location>
</feature>
<keyword evidence="7" id="KW-1185">Reference proteome</keyword>
<evidence type="ECO:0000256" key="2">
    <source>
        <dbReference type="ARBA" id="ARBA00012528"/>
    </source>
</evidence>
<evidence type="ECO:0000313" key="6">
    <source>
        <dbReference type="EMBL" id="OOV88169.1"/>
    </source>
</evidence>
<dbReference type="InterPro" id="IPR043128">
    <property type="entry name" value="Rev_trsase/Diguanyl_cyclase"/>
</dbReference>
<dbReference type="SMART" id="SM00267">
    <property type="entry name" value="GGDEF"/>
    <property type="match status" value="1"/>
</dbReference>
<dbReference type="PANTHER" id="PTHR45138:SF9">
    <property type="entry name" value="DIGUANYLATE CYCLASE DGCM-RELATED"/>
    <property type="match status" value="1"/>
</dbReference>
<protein>
    <recommendedName>
        <fullName evidence="2">diguanylate cyclase</fullName>
        <ecNumber evidence="2">2.7.7.65</ecNumber>
    </recommendedName>
</protein>
<keyword evidence="4" id="KW-0812">Transmembrane</keyword>
<dbReference type="InterPro" id="IPR029787">
    <property type="entry name" value="Nucleotide_cyclase"/>
</dbReference>
<dbReference type="NCBIfam" id="TIGR00254">
    <property type="entry name" value="GGDEF"/>
    <property type="match status" value="1"/>
</dbReference>
<proteinExistence type="predicted"/>
<dbReference type="Pfam" id="PF00990">
    <property type="entry name" value="GGDEF"/>
    <property type="match status" value="1"/>
</dbReference>
<accession>A0A1T1HE91</accession>
<dbReference type="EMBL" id="MTSD02000001">
    <property type="protein sequence ID" value="OOV88169.1"/>
    <property type="molecule type" value="Genomic_DNA"/>
</dbReference>
<dbReference type="CDD" id="cd01007">
    <property type="entry name" value="PBP2_BvgS_HisK_like"/>
    <property type="match status" value="1"/>
</dbReference>
<dbReference type="InterPro" id="IPR050469">
    <property type="entry name" value="Diguanylate_Cyclase"/>
</dbReference>
<dbReference type="GO" id="GO:0052621">
    <property type="term" value="F:diguanylate cyclase activity"/>
    <property type="evidence" value="ECO:0007669"/>
    <property type="project" value="UniProtKB-EC"/>
</dbReference>
<dbReference type="AlphaFoldDB" id="A0A1T1HE91"/>
<keyword evidence="4" id="KW-0472">Membrane</keyword>
<comment type="cofactor">
    <cofactor evidence="1">
        <name>Mg(2+)</name>
        <dbReference type="ChEBI" id="CHEBI:18420"/>
    </cofactor>
</comment>
<dbReference type="InterPro" id="IPR001638">
    <property type="entry name" value="Solute-binding_3/MltF_N"/>
</dbReference>
<gene>
    <name evidence="6" type="ORF">BTA35_0201105</name>
</gene>
<dbReference type="InterPro" id="IPR000160">
    <property type="entry name" value="GGDEF_dom"/>
</dbReference>
<dbReference type="CDD" id="cd13708">
    <property type="entry name" value="PBP2_BvgS_like_1"/>
    <property type="match status" value="1"/>
</dbReference>
<dbReference type="SUPFAM" id="SSF55073">
    <property type="entry name" value="Nucleotide cyclase"/>
    <property type="match status" value="1"/>
</dbReference>
<dbReference type="SUPFAM" id="SSF53850">
    <property type="entry name" value="Periplasmic binding protein-like II"/>
    <property type="match status" value="2"/>
</dbReference>